<dbReference type="PATRIC" id="fig|1072256.5.peg.1623"/>
<proteinExistence type="predicted"/>
<feature type="domain" description="SGNH hydrolase-type esterase" evidence="2">
    <location>
        <begin position="61"/>
        <end position="301"/>
    </location>
</feature>
<dbReference type="Gene3D" id="3.40.50.1110">
    <property type="entry name" value="SGNH hydrolase"/>
    <property type="match status" value="1"/>
</dbReference>
<dbReference type="SUPFAM" id="SSF52266">
    <property type="entry name" value="SGNH hydrolase"/>
    <property type="match status" value="1"/>
</dbReference>
<keyword evidence="1" id="KW-0732">Signal</keyword>
<dbReference type="EMBL" id="CP011546">
    <property type="protein sequence ID" value="AKK11629.1"/>
    <property type="molecule type" value="Genomic_DNA"/>
</dbReference>
<dbReference type="Pfam" id="PF13472">
    <property type="entry name" value="Lipase_GDSL_2"/>
    <property type="match status" value="1"/>
</dbReference>
<keyword evidence="4" id="KW-1185">Reference proteome</keyword>
<feature type="signal peptide" evidence="1">
    <location>
        <begin position="1"/>
        <end position="28"/>
    </location>
</feature>
<organism evidence="3 4">
    <name type="scientific">Corynebacterium uterequi</name>
    <dbReference type="NCBI Taxonomy" id="1072256"/>
    <lineage>
        <taxon>Bacteria</taxon>
        <taxon>Bacillati</taxon>
        <taxon>Actinomycetota</taxon>
        <taxon>Actinomycetes</taxon>
        <taxon>Mycobacteriales</taxon>
        <taxon>Corynebacteriaceae</taxon>
        <taxon>Corynebacterium</taxon>
    </lineage>
</organism>
<name>A0A0G3HED1_9CORY</name>
<dbReference type="STRING" id="1072256.CUTER_08220"/>
<reference evidence="4" key="2">
    <citation type="submission" date="2015-05" db="EMBL/GenBank/DDBJ databases">
        <title>Complete genome sequence of Corynebacterium uterequi DSM 45634, isolated from the uterus of a maiden mare.</title>
        <authorList>
            <person name="Ruckert C."/>
            <person name="Albersmeier A."/>
            <person name="Winkler A."/>
            <person name="Tauch A."/>
        </authorList>
    </citation>
    <scope>NUCLEOTIDE SEQUENCE [LARGE SCALE GENOMIC DNA]</scope>
    <source>
        <strain evidence="4">DSM 45634</strain>
    </source>
</reference>
<evidence type="ECO:0000259" key="2">
    <source>
        <dbReference type="Pfam" id="PF13472"/>
    </source>
</evidence>
<accession>A0A0G3HED1</accession>
<keyword evidence="3" id="KW-0378">Hydrolase</keyword>
<dbReference type="RefSeq" id="WP_047260004.1">
    <property type="nucleotide sequence ID" value="NZ_CP011546.1"/>
</dbReference>
<reference evidence="3 4" key="1">
    <citation type="journal article" date="2015" name="Genome Announc.">
        <title>Virulence Factor Genes Detected in the Complete Genome Sequence of Corynebacterium uterequi DSM 45634, Isolated from the Uterus of a Maiden Mare.</title>
        <authorList>
            <person name="Ruckert C."/>
            <person name="Kriete M."/>
            <person name="Jaenicke S."/>
            <person name="Winkler A."/>
            <person name="Tauch A."/>
        </authorList>
    </citation>
    <scope>NUCLEOTIDE SEQUENCE [LARGE SCALE GENOMIC DNA]</scope>
    <source>
        <strain evidence="3 4">DSM 45634</strain>
    </source>
</reference>
<dbReference type="InterPro" id="IPR036514">
    <property type="entry name" value="SGNH_hydro_sf"/>
</dbReference>
<dbReference type="InterPro" id="IPR013830">
    <property type="entry name" value="SGNH_hydro"/>
</dbReference>
<dbReference type="Proteomes" id="UP000035548">
    <property type="component" value="Chromosome"/>
</dbReference>
<gene>
    <name evidence="3" type="ORF">CUTER_08220</name>
</gene>
<feature type="chain" id="PRO_5002554704" evidence="1">
    <location>
        <begin position="29"/>
        <end position="314"/>
    </location>
</feature>
<evidence type="ECO:0000313" key="4">
    <source>
        <dbReference type="Proteomes" id="UP000035548"/>
    </source>
</evidence>
<dbReference type="GO" id="GO:0016787">
    <property type="term" value="F:hydrolase activity"/>
    <property type="evidence" value="ECO:0007669"/>
    <property type="project" value="UniProtKB-KW"/>
</dbReference>
<dbReference type="OrthoDB" id="5503950at2"/>
<protein>
    <submittedName>
        <fullName evidence="3">GDSL-like Lipase/Acylhydrolase family</fullName>
    </submittedName>
</protein>
<evidence type="ECO:0000313" key="3">
    <source>
        <dbReference type="EMBL" id="AKK11629.1"/>
    </source>
</evidence>
<evidence type="ECO:0000256" key="1">
    <source>
        <dbReference type="SAM" id="SignalP"/>
    </source>
</evidence>
<dbReference type="KEGG" id="cut:CUTER_08220"/>
<dbReference type="AlphaFoldDB" id="A0A0G3HED1"/>
<sequence>MKSIKKSVLAGLSALAIAGGLATPVANAQPLPPFLPFSPAPPAVEGVEPLQDFETGAELVVFGDSFVSNAGKQDPTIKLTPERHPLAFGCQTHIANWPKIMAKNYNKSLADWSCNGAGDMPFELKQYTELAIQNGDLGVDTKDVVLMYGGVDPTIRTDVASQLSSNEGLPTLSSTTGPSLFRDTVKSFADRVRQVAPNARITLVSYPEFLSGDKFCPLITPNPAGGESNKMEIVVPRGERIQLALRDNQANVANYAGMNFVDLYTPTKGHGTCAPDGQRWVNGLKDPEEGPQIMHPTDHGMVAFADIIGKKMFA</sequence>